<reference evidence="2" key="1">
    <citation type="submission" date="2023-10" db="EMBL/GenBank/DDBJ databases">
        <authorList>
            <person name="Chen Y."/>
            <person name="Shah S."/>
            <person name="Dougan E. K."/>
            <person name="Thang M."/>
            <person name="Chan C."/>
        </authorList>
    </citation>
    <scope>NUCLEOTIDE SEQUENCE [LARGE SCALE GENOMIC DNA]</scope>
</reference>
<sequence>MSESSGFSRDIESATHRSMLSRGRASMTTSTITPCTPASTALLDINDPAERQDAGMQDVFRRPVSGHVGCQDLYMKFDLWVSEVMQRNAEGEPHPWLTWPVFPALGCPRASLAARCSIALQGRRQ</sequence>
<feature type="compositionally biased region" description="Polar residues" evidence="1">
    <location>
        <begin position="26"/>
        <end position="39"/>
    </location>
</feature>
<accession>A0ABN9TMX5</accession>
<evidence type="ECO:0000256" key="1">
    <source>
        <dbReference type="SAM" id="MobiDB-lite"/>
    </source>
</evidence>
<protein>
    <submittedName>
        <fullName evidence="2">Uncharacterized protein</fullName>
    </submittedName>
</protein>
<keyword evidence="3" id="KW-1185">Reference proteome</keyword>
<feature type="region of interest" description="Disordered" evidence="1">
    <location>
        <begin position="1"/>
        <end position="39"/>
    </location>
</feature>
<dbReference type="Proteomes" id="UP001189429">
    <property type="component" value="Unassembled WGS sequence"/>
</dbReference>
<proteinExistence type="predicted"/>
<name>A0ABN9TMX5_9DINO</name>
<comment type="caution">
    <text evidence="2">The sequence shown here is derived from an EMBL/GenBank/DDBJ whole genome shotgun (WGS) entry which is preliminary data.</text>
</comment>
<evidence type="ECO:0000313" key="3">
    <source>
        <dbReference type="Proteomes" id="UP001189429"/>
    </source>
</evidence>
<gene>
    <name evidence="2" type="ORF">PCOR1329_LOCUS40611</name>
</gene>
<organism evidence="2 3">
    <name type="scientific">Prorocentrum cordatum</name>
    <dbReference type="NCBI Taxonomy" id="2364126"/>
    <lineage>
        <taxon>Eukaryota</taxon>
        <taxon>Sar</taxon>
        <taxon>Alveolata</taxon>
        <taxon>Dinophyceae</taxon>
        <taxon>Prorocentrales</taxon>
        <taxon>Prorocentraceae</taxon>
        <taxon>Prorocentrum</taxon>
    </lineage>
</organism>
<evidence type="ECO:0000313" key="2">
    <source>
        <dbReference type="EMBL" id="CAK0847401.1"/>
    </source>
</evidence>
<dbReference type="EMBL" id="CAUYUJ010014897">
    <property type="protein sequence ID" value="CAK0847401.1"/>
    <property type="molecule type" value="Genomic_DNA"/>
</dbReference>